<reference evidence="2 10" key="1">
    <citation type="submission" date="2019-04" db="EMBL/GenBank/DDBJ databases">
        <title>Deinococcus metalilatus MA1002 mutant No.5.</title>
        <authorList>
            <person name="Park W."/>
            <person name="Park C."/>
        </authorList>
    </citation>
    <scope>NUCLEOTIDE SEQUENCE [LARGE SCALE GENOMIC DNA]</scope>
    <source>
        <strain evidence="2 10">MA1002-m5</strain>
    </source>
</reference>
<feature type="non-terminal residue" evidence="2">
    <location>
        <position position="1"/>
    </location>
</feature>
<organism evidence="2 10">
    <name type="scientific">Deinococcus metallilatus</name>
    <dbReference type="NCBI Taxonomy" id="1211322"/>
    <lineage>
        <taxon>Bacteria</taxon>
        <taxon>Thermotogati</taxon>
        <taxon>Deinococcota</taxon>
        <taxon>Deinococci</taxon>
        <taxon>Deinococcales</taxon>
        <taxon>Deinococcaceae</taxon>
        <taxon>Deinococcus</taxon>
    </lineage>
</organism>
<dbReference type="EMBL" id="VBRC01000003">
    <property type="protein sequence ID" value="TLK30140.1"/>
    <property type="molecule type" value="Genomic_DNA"/>
</dbReference>
<evidence type="ECO:0000313" key="3">
    <source>
        <dbReference type="EMBL" id="TLK21608.1"/>
    </source>
</evidence>
<dbReference type="EMBL" id="VBRC01000007">
    <property type="protein sequence ID" value="TLK26654.1"/>
    <property type="molecule type" value="Genomic_DNA"/>
</dbReference>
<dbReference type="EMBL" id="VBRC01000032">
    <property type="protein sequence ID" value="TLK20418.1"/>
    <property type="molecule type" value="Genomic_DNA"/>
</dbReference>
<dbReference type="EMBL" id="VBRC01000016">
    <property type="protein sequence ID" value="TLK22573.1"/>
    <property type="molecule type" value="Genomic_DNA"/>
</dbReference>
<dbReference type="Proteomes" id="UP000308000">
    <property type="component" value="Unassembled WGS sequence"/>
</dbReference>
<comment type="caution">
    <text evidence="2">The sequence shown here is derived from an EMBL/GenBank/DDBJ whole genome shotgun (WGS) entry which is preliminary data.</text>
</comment>
<evidence type="ECO:0000313" key="7">
    <source>
        <dbReference type="EMBL" id="TLK25918.1"/>
    </source>
</evidence>
<dbReference type="EMBL" id="VBRC01000021">
    <property type="protein sequence ID" value="TLK21608.1"/>
    <property type="molecule type" value="Genomic_DNA"/>
</dbReference>
<dbReference type="EMBL" id="VBRC01000008">
    <property type="protein sequence ID" value="TLK25721.1"/>
    <property type="molecule type" value="Genomic_DNA"/>
</dbReference>
<sequence>NRLKDFRAIATRYEKRGHQFLAGVHLACILLWL</sequence>
<evidence type="ECO:0000313" key="6">
    <source>
        <dbReference type="EMBL" id="TLK25721.1"/>
    </source>
</evidence>
<name>A0AAJ5JX64_9DEIO</name>
<accession>A0AAJ5JX64</accession>
<evidence type="ECO:0000313" key="4">
    <source>
        <dbReference type="EMBL" id="TLK22573.1"/>
    </source>
</evidence>
<dbReference type="AlphaFoldDB" id="A0AAJ5JX64"/>
<proteinExistence type="predicted"/>
<dbReference type="EMBL" id="VBRC01000009">
    <property type="protein sequence ID" value="TLK25067.1"/>
    <property type="molecule type" value="Genomic_DNA"/>
</dbReference>
<gene>
    <name evidence="9" type="ORF">FCS05_06350</name>
    <name evidence="8" type="ORF">FCS05_11740</name>
    <name evidence="6" type="ORF">FCS05_11745</name>
    <name evidence="7" type="ORF">FCS05_12905</name>
    <name evidence="5" type="ORF">FCS05_12910</name>
    <name evidence="4" type="ORF">FCS05_17650</name>
    <name evidence="3" type="ORF">FCS05_19015</name>
    <name evidence="2" type="ORF">FCS05_19915</name>
    <name evidence="1" type="ORF">FCS05_20170</name>
</gene>
<evidence type="ECO:0000313" key="8">
    <source>
        <dbReference type="EMBL" id="TLK26654.1"/>
    </source>
</evidence>
<evidence type="ECO:0000313" key="1">
    <source>
        <dbReference type="EMBL" id="TLK20418.1"/>
    </source>
</evidence>
<evidence type="ECO:0000313" key="5">
    <source>
        <dbReference type="EMBL" id="TLK25067.1"/>
    </source>
</evidence>
<evidence type="ECO:0000313" key="2">
    <source>
        <dbReference type="EMBL" id="TLK20606.1"/>
    </source>
</evidence>
<protein>
    <submittedName>
        <fullName evidence="2">IS5/IS1182 family transposase</fullName>
    </submittedName>
</protein>
<dbReference type="EMBL" id="VBRC01000008">
    <property type="protein sequence ID" value="TLK25918.1"/>
    <property type="molecule type" value="Genomic_DNA"/>
</dbReference>
<dbReference type="EMBL" id="VBRC01000027">
    <property type="protein sequence ID" value="TLK20606.1"/>
    <property type="molecule type" value="Genomic_DNA"/>
</dbReference>
<evidence type="ECO:0000313" key="10">
    <source>
        <dbReference type="Proteomes" id="UP000308000"/>
    </source>
</evidence>
<evidence type="ECO:0000313" key="9">
    <source>
        <dbReference type="EMBL" id="TLK30140.1"/>
    </source>
</evidence>